<reference evidence="1 2" key="1">
    <citation type="submission" date="2024-01" db="EMBL/GenBank/DDBJ databases">
        <title>A draft genome for a cacao thread blight-causing isolate of Paramarasmius palmivorus.</title>
        <authorList>
            <person name="Baruah I.K."/>
            <person name="Bukari Y."/>
            <person name="Amoako-Attah I."/>
            <person name="Meinhardt L.W."/>
            <person name="Bailey B.A."/>
            <person name="Cohen S.P."/>
        </authorList>
    </citation>
    <scope>NUCLEOTIDE SEQUENCE [LARGE SCALE GENOMIC DNA]</scope>
    <source>
        <strain evidence="1 2">GH-12</strain>
    </source>
</reference>
<comment type="caution">
    <text evidence="1">The sequence shown here is derived from an EMBL/GenBank/DDBJ whole genome shotgun (WGS) entry which is preliminary data.</text>
</comment>
<evidence type="ECO:0000313" key="2">
    <source>
        <dbReference type="Proteomes" id="UP001383192"/>
    </source>
</evidence>
<dbReference type="EMBL" id="JAYKXP010000118">
    <property type="protein sequence ID" value="KAK7024623.1"/>
    <property type="molecule type" value="Genomic_DNA"/>
</dbReference>
<dbReference type="AlphaFoldDB" id="A0AAW0BDX6"/>
<protein>
    <recommendedName>
        <fullName evidence="3">F-box domain-containing protein</fullName>
    </recommendedName>
</protein>
<keyword evidence="2" id="KW-1185">Reference proteome</keyword>
<accession>A0AAW0BDX6</accession>
<sequence length="497" mass="56526">MDSSTSDKHFALVCRQWFSVYVRIRWHTIKDPAHLLSATCNFSLNNDSIRRFREIYAHRIHGINFDEHLVDPFALEWVLYALSTIPHALSLFLPNVTSLRLVNLTQASSSQRLSALVNHQITDFRILDDLQDTRNVYRSAEFEDSLEQLLVSIPQSMPQLRRLEITVPLPRRVTDLYATITQSLYDLETLRLPCSAYLPAFDLFIASLNIRSLAFGAPAEVVRDARHFTSSEYIFVPVTLLPDSFHGLTSVELQCCTHVVATQFFRSMSNKSLRSIVLSIPAGTLAPNPPSPAEMKQLHFAISESYLTLEEIVLEFAVDRNGEEINVLSKLRPELEDMIATSDLLPFSLCSRLKVFSYHHIYPVSIDCSELTSLTACWPNLAELALCPTPFLPYDQLPTGIKRLDWEALHIMSRRRQFLSSLELAIVHPPDHWYSPALLRAIQRSMGRFQNLLCFNPGPYCHLPEQFEQRGPNSIFRLVTSLLDSDLYSSSDAGGMV</sequence>
<evidence type="ECO:0000313" key="1">
    <source>
        <dbReference type="EMBL" id="KAK7024623.1"/>
    </source>
</evidence>
<name>A0AAW0BDX6_9AGAR</name>
<gene>
    <name evidence="1" type="ORF">VNI00_016127</name>
</gene>
<dbReference type="Proteomes" id="UP001383192">
    <property type="component" value="Unassembled WGS sequence"/>
</dbReference>
<organism evidence="1 2">
    <name type="scientific">Paramarasmius palmivorus</name>
    <dbReference type="NCBI Taxonomy" id="297713"/>
    <lineage>
        <taxon>Eukaryota</taxon>
        <taxon>Fungi</taxon>
        <taxon>Dikarya</taxon>
        <taxon>Basidiomycota</taxon>
        <taxon>Agaricomycotina</taxon>
        <taxon>Agaricomycetes</taxon>
        <taxon>Agaricomycetidae</taxon>
        <taxon>Agaricales</taxon>
        <taxon>Marasmiineae</taxon>
        <taxon>Marasmiaceae</taxon>
        <taxon>Paramarasmius</taxon>
    </lineage>
</organism>
<proteinExistence type="predicted"/>
<evidence type="ECO:0008006" key="3">
    <source>
        <dbReference type="Google" id="ProtNLM"/>
    </source>
</evidence>